<name>A0A244CPK7_PSEDV</name>
<dbReference type="AlphaFoldDB" id="A0A244CPK7"/>
<keyword evidence="2" id="KW-1185">Reference proteome</keyword>
<comment type="caution">
    <text evidence="1">The sequence shown here is derived from an EMBL/GenBank/DDBJ whole genome shotgun (WGS) entry which is preliminary data.</text>
</comment>
<evidence type="ECO:0008006" key="3">
    <source>
        <dbReference type="Google" id="ProtNLM"/>
    </source>
</evidence>
<sequence length="131" mass="15287">MIIKYFIIFLSVLLTACVSKVEPEPFIIKNQKFASATGDEGDKLFSFLVSIKPTSSEFIKFDKDMTRSQYKKMMSRDVFDDSPELKMQLEDEAVLLLEKELKVQKYCQAQHTIEEVLWREYSVRLSGRCVK</sequence>
<evidence type="ECO:0000313" key="1">
    <source>
        <dbReference type="EMBL" id="OUL57508.1"/>
    </source>
</evidence>
<dbReference type="Proteomes" id="UP000194841">
    <property type="component" value="Unassembled WGS sequence"/>
</dbReference>
<accession>A0A244CPK7</accession>
<reference evidence="1 2" key="1">
    <citation type="submission" date="2017-02" db="EMBL/GenBank/DDBJ databases">
        <title>Pseudoalteromonas ulvae TC14 Genome.</title>
        <authorList>
            <person name="Molmeret M."/>
        </authorList>
    </citation>
    <scope>NUCLEOTIDE SEQUENCE [LARGE SCALE GENOMIC DNA]</scope>
    <source>
        <strain evidence="1">TC14</strain>
    </source>
</reference>
<protein>
    <recommendedName>
        <fullName evidence="3">Lipoprotein</fullName>
    </recommendedName>
</protein>
<proteinExistence type="predicted"/>
<dbReference type="PROSITE" id="PS51257">
    <property type="entry name" value="PROKAR_LIPOPROTEIN"/>
    <property type="match status" value="1"/>
</dbReference>
<dbReference type="EMBL" id="MWPV01000003">
    <property type="protein sequence ID" value="OUL57508.1"/>
    <property type="molecule type" value="Genomic_DNA"/>
</dbReference>
<gene>
    <name evidence="1" type="ORF">B1199_10570</name>
</gene>
<organism evidence="1 2">
    <name type="scientific">Pseudoalteromonas ulvae</name>
    <dbReference type="NCBI Taxonomy" id="107327"/>
    <lineage>
        <taxon>Bacteria</taxon>
        <taxon>Pseudomonadati</taxon>
        <taxon>Pseudomonadota</taxon>
        <taxon>Gammaproteobacteria</taxon>
        <taxon>Alteromonadales</taxon>
        <taxon>Pseudoalteromonadaceae</taxon>
        <taxon>Pseudoalteromonas</taxon>
    </lineage>
</organism>
<evidence type="ECO:0000313" key="2">
    <source>
        <dbReference type="Proteomes" id="UP000194841"/>
    </source>
</evidence>
<dbReference type="OrthoDB" id="6313013at2"/>
<dbReference type="RefSeq" id="WP_086744090.1">
    <property type="nucleotide sequence ID" value="NZ_MWPV01000003.1"/>
</dbReference>